<accession>A0A0F9EJT1</accession>
<sequence>PLDGALSDKLSGEPVPRRIRPVTLEYASAHFPKIIIRLKQGRLHVHMAKAVQDKEVILLRSRDPAARHERWFILKSDFDIVKSIAADINIRSSPYEGLRRVEDRIRARVEAAFSGRGVPI</sequence>
<feature type="non-terminal residue" evidence="1">
    <location>
        <position position="1"/>
    </location>
</feature>
<reference evidence="1" key="1">
    <citation type="journal article" date="2015" name="Nature">
        <title>Complex archaea that bridge the gap between prokaryotes and eukaryotes.</title>
        <authorList>
            <person name="Spang A."/>
            <person name="Saw J.H."/>
            <person name="Jorgensen S.L."/>
            <person name="Zaremba-Niedzwiedzka K."/>
            <person name="Martijn J."/>
            <person name="Lind A.E."/>
            <person name="van Eijk R."/>
            <person name="Schleper C."/>
            <person name="Guy L."/>
            <person name="Ettema T.J."/>
        </authorList>
    </citation>
    <scope>NUCLEOTIDE SEQUENCE</scope>
</reference>
<proteinExistence type="predicted"/>
<protein>
    <submittedName>
        <fullName evidence="1">Uncharacterized protein</fullName>
    </submittedName>
</protein>
<gene>
    <name evidence="1" type="ORF">LCGC14_2358330</name>
</gene>
<dbReference type="AlphaFoldDB" id="A0A0F9EJT1"/>
<comment type="caution">
    <text evidence="1">The sequence shown here is derived from an EMBL/GenBank/DDBJ whole genome shotgun (WGS) entry which is preliminary data.</text>
</comment>
<evidence type="ECO:0000313" key="1">
    <source>
        <dbReference type="EMBL" id="KKL45170.1"/>
    </source>
</evidence>
<organism evidence="1">
    <name type="scientific">marine sediment metagenome</name>
    <dbReference type="NCBI Taxonomy" id="412755"/>
    <lineage>
        <taxon>unclassified sequences</taxon>
        <taxon>metagenomes</taxon>
        <taxon>ecological metagenomes</taxon>
    </lineage>
</organism>
<dbReference type="EMBL" id="LAZR01034485">
    <property type="protein sequence ID" value="KKL45170.1"/>
    <property type="molecule type" value="Genomic_DNA"/>
</dbReference>
<name>A0A0F9EJT1_9ZZZZ</name>